<evidence type="ECO:0000256" key="5">
    <source>
        <dbReference type="ARBA" id="ARBA00023136"/>
    </source>
</evidence>
<dbReference type="PANTHER" id="PTHR34992">
    <property type="entry name" value="HYPHAL ANASTAMOSIS-7 PROTEIN"/>
    <property type="match status" value="1"/>
</dbReference>
<keyword evidence="2" id="KW-1003">Cell membrane</keyword>
<keyword evidence="8" id="KW-1133">Transmembrane helix</keyword>
<evidence type="ECO:0000256" key="2">
    <source>
        <dbReference type="ARBA" id="ARBA00022475"/>
    </source>
</evidence>
<evidence type="ECO:0000256" key="4">
    <source>
        <dbReference type="ARBA" id="ARBA00022729"/>
    </source>
</evidence>
<feature type="transmembrane region" description="Helical" evidence="8">
    <location>
        <begin position="202"/>
        <end position="225"/>
    </location>
</feature>
<reference evidence="11" key="1">
    <citation type="submission" date="2020-10" db="EMBL/GenBank/DDBJ databases">
        <title>Genome Sequence of Monilinia vaccinii-corymbosi Sheds Light on Mummy Berry Disease Infection of Blueberry and Mating Type.</title>
        <authorList>
            <person name="Yow A.G."/>
            <person name="Zhang Y."/>
            <person name="Bansal K."/>
            <person name="Eacker S.M."/>
            <person name="Sullivan S."/>
            <person name="Liachko I."/>
            <person name="Cubeta M.A."/>
            <person name="Rollins J.A."/>
            <person name="Ashrafi H."/>
        </authorList>
    </citation>
    <scope>NUCLEOTIDE SEQUENCE</scope>
    <source>
        <strain evidence="11">RL-1</strain>
    </source>
</reference>
<comment type="subcellular location">
    <subcellularLocation>
        <location evidence="1">Cell membrane</location>
        <topology evidence="1">Lipid-anchor</topology>
        <topology evidence="1">GPI-anchor</topology>
    </subcellularLocation>
</comment>
<keyword evidence="3" id="KW-0336">GPI-anchor</keyword>
<protein>
    <recommendedName>
        <fullName evidence="10">Copper acquisition factor BIM1-like domain-containing protein</fullName>
    </recommendedName>
</protein>
<evidence type="ECO:0000259" key="10">
    <source>
        <dbReference type="Pfam" id="PF20238"/>
    </source>
</evidence>
<dbReference type="GO" id="GO:0098552">
    <property type="term" value="C:side of membrane"/>
    <property type="evidence" value="ECO:0007669"/>
    <property type="project" value="UniProtKB-KW"/>
</dbReference>
<dbReference type="GO" id="GO:0005886">
    <property type="term" value="C:plasma membrane"/>
    <property type="evidence" value="ECO:0007669"/>
    <property type="project" value="UniProtKB-SubCell"/>
</dbReference>
<keyword evidence="6" id="KW-0325">Glycoprotein</keyword>
<evidence type="ECO:0000256" key="7">
    <source>
        <dbReference type="ARBA" id="ARBA00023288"/>
    </source>
</evidence>
<keyword evidence="12" id="KW-1185">Reference proteome</keyword>
<evidence type="ECO:0000256" key="8">
    <source>
        <dbReference type="SAM" id="Phobius"/>
    </source>
</evidence>
<dbReference type="InterPro" id="IPR046936">
    <property type="entry name" value="BIM1-like"/>
</dbReference>
<evidence type="ECO:0000313" key="12">
    <source>
        <dbReference type="Proteomes" id="UP000672032"/>
    </source>
</evidence>
<organism evidence="11 12">
    <name type="scientific">Monilinia vaccinii-corymbosi</name>
    <dbReference type="NCBI Taxonomy" id="61207"/>
    <lineage>
        <taxon>Eukaryota</taxon>
        <taxon>Fungi</taxon>
        <taxon>Dikarya</taxon>
        <taxon>Ascomycota</taxon>
        <taxon>Pezizomycotina</taxon>
        <taxon>Leotiomycetes</taxon>
        <taxon>Helotiales</taxon>
        <taxon>Sclerotiniaceae</taxon>
        <taxon>Monilinia</taxon>
    </lineage>
</organism>
<feature type="domain" description="Copper acquisition factor BIM1-like" evidence="10">
    <location>
        <begin position="18"/>
        <end position="157"/>
    </location>
</feature>
<evidence type="ECO:0000313" key="11">
    <source>
        <dbReference type="EMBL" id="QSZ37221.1"/>
    </source>
</evidence>
<feature type="chain" id="PRO_5032717596" description="Copper acquisition factor BIM1-like domain-containing protein" evidence="9">
    <location>
        <begin position="20"/>
        <end position="226"/>
    </location>
</feature>
<dbReference type="Pfam" id="PF20238">
    <property type="entry name" value="BIM1-like_dom"/>
    <property type="match status" value="1"/>
</dbReference>
<dbReference type="Proteomes" id="UP000672032">
    <property type="component" value="Chromosome 8"/>
</dbReference>
<evidence type="ECO:0000256" key="1">
    <source>
        <dbReference type="ARBA" id="ARBA00004609"/>
    </source>
</evidence>
<dbReference type="OrthoDB" id="2146436at2759"/>
<feature type="signal peptide" evidence="9">
    <location>
        <begin position="1"/>
        <end position="19"/>
    </location>
</feature>
<dbReference type="PANTHER" id="PTHR34992:SF1">
    <property type="entry name" value="COPPER ACQUISITION FACTOR BIM1-LIKE DOMAIN-CONTAINING PROTEIN"/>
    <property type="match status" value="1"/>
</dbReference>
<dbReference type="AlphaFoldDB" id="A0A8A3PQU5"/>
<dbReference type="EMBL" id="CP063412">
    <property type="protein sequence ID" value="QSZ37221.1"/>
    <property type="molecule type" value="Genomic_DNA"/>
</dbReference>
<keyword evidence="7" id="KW-0449">Lipoprotein</keyword>
<keyword evidence="5 8" id="KW-0472">Membrane</keyword>
<evidence type="ECO:0000256" key="3">
    <source>
        <dbReference type="ARBA" id="ARBA00022622"/>
    </source>
</evidence>
<name>A0A8A3PQU5_9HELO</name>
<dbReference type="CDD" id="cd21176">
    <property type="entry name" value="LPMO_auxiliary-like"/>
    <property type="match status" value="1"/>
</dbReference>
<keyword evidence="8" id="KW-0812">Transmembrane</keyword>
<evidence type="ECO:0000256" key="9">
    <source>
        <dbReference type="SAM" id="SignalP"/>
    </source>
</evidence>
<evidence type="ECO:0000256" key="6">
    <source>
        <dbReference type="ARBA" id="ARBA00023180"/>
    </source>
</evidence>
<accession>A0A8A3PQU5</accession>
<sequence>MARLTALLGLATIVSQCSAHFLLHQPVTYGFNDDAEGDAPCGGFSVAYDHNVTDFHVGGDSIAMTSTHPTTTWLFRAIVGNNTSANNWTQLIPTVQQTGLGDFCQPTVTVPSTFAGSKGVISVVADGPDGLLYQCAAVSFVAGAAASPPSVCKNSTGVSASYATDAGLSNIPASNTATASGTSSTATASKSSAAGALKVGPMAYGAMGTLMWVGSVGVASLAAFLL</sequence>
<gene>
    <name evidence="11" type="ORF">DSL72_009315</name>
</gene>
<dbReference type="InterPro" id="IPR046530">
    <property type="entry name" value="BIM1-like_dom"/>
</dbReference>
<proteinExistence type="predicted"/>
<keyword evidence="4 9" id="KW-0732">Signal</keyword>